<dbReference type="Proteomes" id="UP000244384">
    <property type="component" value="Chromosome"/>
</dbReference>
<keyword evidence="1" id="KW-0812">Transmembrane</keyword>
<name>A0A2S0WQU5_9ACTN</name>
<proteinExistence type="predicted"/>
<keyword evidence="3" id="KW-1185">Reference proteome</keyword>
<dbReference type="AlphaFoldDB" id="A0A2S0WQU5"/>
<feature type="transmembrane region" description="Helical" evidence="1">
    <location>
        <begin position="76"/>
        <end position="94"/>
    </location>
</feature>
<keyword evidence="1" id="KW-0472">Membrane</keyword>
<evidence type="ECO:0000313" key="2">
    <source>
        <dbReference type="EMBL" id="AWB93706.1"/>
    </source>
</evidence>
<gene>
    <name evidence="2" type="ORF">C3E78_16625</name>
</gene>
<keyword evidence="1" id="KW-1133">Transmembrane helix</keyword>
<protein>
    <submittedName>
        <fullName evidence="2">Uncharacterized protein</fullName>
    </submittedName>
</protein>
<feature type="transmembrane region" description="Helical" evidence="1">
    <location>
        <begin position="21"/>
        <end position="40"/>
    </location>
</feature>
<feature type="transmembrane region" description="Helical" evidence="1">
    <location>
        <begin position="129"/>
        <end position="150"/>
    </location>
</feature>
<reference evidence="3" key="1">
    <citation type="submission" date="2018-01" db="EMBL/GenBank/DDBJ databases">
        <authorList>
            <person name="Li J."/>
        </authorList>
    </citation>
    <scope>NUCLEOTIDE SEQUENCE [LARGE SCALE GENOMIC DNA]</scope>
    <source>
        <strain evidence="3">592</strain>
    </source>
</reference>
<evidence type="ECO:0000256" key="1">
    <source>
        <dbReference type="SAM" id="Phobius"/>
    </source>
</evidence>
<evidence type="ECO:0000313" key="3">
    <source>
        <dbReference type="Proteomes" id="UP000244384"/>
    </source>
</evidence>
<sequence>MTSQAGGTTSSSRPARDLATLAIPFTAVTCFAVHVVLLVATGTSMLTMSVTMLVLSSLCVACTWRAGSTHGRRDHSVAAAVALTMIVVHLLMMSSGAGGHTGMDHGAMGHAGMQMASSDGLLSSGAVDGLMNVGLALAAMQVVLAVGAALRPSRRSIA</sequence>
<accession>A0A2S0WQU5</accession>
<organism evidence="2 3">
    <name type="scientific">Aeromicrobium chenweiae</name>
    <dbReference type="NCBI Taxonomy" id="2079793"/>
    <lineage>
        <taxon>Bacteria</taxon>
        <taxon>Bacillati</taxon>
        <taxon>Actinomycetota</taxon>
        <taxon>Actinomycetes</taxon>
        <taxon>Propionibacteriales</taxon>
        <taxon>Nocardioidaceae</taxon>
        <taxon>Aeromicrobium</taxon>
    </lineage>
</organism>
<dbReference type="KEGG" id="aez:C3E78_16625"/>
<feature type="transmembrane region" description="Helical" evidence="1">
    <location>
        <begin position="46"/>
        <end position="64"/>
    </location>
</feature>
<dbReference type="EMBL" id="CP026952">
    <property type="protein sequence ID" value="AWB93706.1"/>
    <property type="molecule type" value="Genomic_DNA"/>
</dbReference>